<accession>A0A1Q5PR50</accession>
<protein>
    <submittedName>
        <fullName evidence="1">Uncharacterized protein</fullName>
    </submittedName>
</protein>
<reference evidence="2" key="1">
    <citation type="submission" date="2016-11" db="EMBL/GenBank/DDBJ databases">
        <title>Actinomyces gypaetusis sp. nov. isolated from Gypaetus barbatus in Qinghai Tibet Plateau China.</title>
        <authorList>
            <person name="Meng X."/>
        </authorList>
    </citation>
    <scope>NUCLEOTIDE SEQUENCE [LARGE SCALE GENOMIC DNA]</scope>
    <source>
        <strain evidence="2">DSM 15383</strain>
    </source>
</reference>
<proteinExistence type="predicted"/>
<dbReference type="AlphaFoldDB" id="A0A1Q5PR50"/>
<organism evidence="1 2">
    <name type="scientific">Boudabousia marimammalium</name>
    <dbReference type="NCBI Taxonomy" id="156892"/>
    <lineage>
        <taxon>Bacteria</taxon>
        <taxon>Bacillati</taxon>
        <taxon>Actinomycetota</taxon>
        <taxon>Actinomycetes</taxon>
        <taxon>Actinomycetales</taxon>
        <taxon>Actinomycetaceae</taxon>
        <taxon>Boudabousia</taxon>
    </lineage>
</organism>
<name>A0A1Q5PR50_9ACTO</name>
<evidence type="ECO:0000313" key="1">
    <source>
        <dbReference type="EMBL" id="OKL50037.1"/>
    </source>
</evidence>
<keyword evidence="2" id="KW-1185">Reference proteome</keyword>
<dbReference type="Proteomes" id="UP000186465">
    <property type="component" value="Unassembled WGS sequence"/>
</dbReference>
<dbReference type="EMBL" id="MPDM01000003">
    <property type="protein sequence ID" value="OKL50037.1"/>
    <property type="molecule type" value="Genomic_DNA"/>
</dbReference>
<gene>
    <name evidence="1" type="ORF">BM477_03890</name>
</gene>
<evidence type="ECO:0000313" key="2">
    <source>
        <dbReference type="Proteomes" id="UP000186465"/>
    </source>
</evidence>
<sequence length="82" mass="9234">MGSLHKLEEKEIEMNQSKISLRDVNRSYEAHNLLESSVVDTVRPWFADLDQPAIKQAITALADSRTREEAMKLLGLELLPAA</sequence>
<comment type="caution">
    <text evidence="1">The sequence shown here is derived from an EMBL/GenBank/DDBJ whole genome shotgun (WGS) entry which is preliminary data.</text>
</comment>